<keyword evidence="3 5" id="KW-1133">Transmembrane helix</keyword>
<dbReference type="GO" id="GO:0016020">
    <property type="term" value="C:membrane"/>
    <property type="evidence" value="ECO:0007669"/>
    <property type="project" value="UniProtKB-SubCell"/>
</dbReference>
<name>E4YI83_OIKDI</name>
<protein>
    <recommendedName>
        <fullName evidence="7">Major facilitator superfamily (MFS) profile domain-containing protein</fullName>
    </recommendedName>
</protein>
<feature type="transmembrane region" description="Helical" evidence="5">
    <location>
        <begin position="214"/>
        <end position="233"/>
    </location>
</feature>
<dbReference type="EMBL" id="FN654598">
    <property type="protein sequence ID" value="CBY35194.1"/>
    <property type="molecule type" value="Genomic_DNA"/>
</dbReference>
<evidence type="ECO:0000256" key="4">
    <source>
        <dbReference type="ARBA" id="ARBA00023136"/>
    </source>
</evidence>
<dbReference type="Pfam" id="PF00083">
    <property type="entry name" value="Sugar_tr"/>
    <property type="match status" value="1"/>
</dbReference>
<gene>
    <name evidence="6" type="ORF">GSOID_T00026998001</name>
</gene>
<dbReference type="InterPro" id="IPR005828">
    <property type="entry name" value="MFS_sugar_transport-like"/>
</dbReference>
<keyword evidence="2 5" id="KW-0812">Transmembrane</keyword>
<dbReference type="GO" id="GO:0022857">
    <property type="term" value="F:transmembrane transporter activity"/>
    <property type="evidence" value="ECO:0007669"/>
    <property type="project" value="InterPro"/>
</dbReference>
<reference evidence="6" key="1">
    <citation type="journal article" date="2010" name="Science">
        <title>Plasticity of animal genome architecture unmasked by rapid evolution of a pelagic tunicate.</title>
        <authorList>
            <person name="Denoeud F."/>
            <person name="Henriet S."/>
            <person name="Mungpakdee S."/>
            <person name="Aury J.M."/>
            <person name="Da Silva C."/>
            <person name="Brinkmann H."/>
            <person name="Mikhaleva J."/>
            <person name="Olsen L.C."/>
            <person name="Jubin C."/>
            <person name="Canestro C."/>
            <person name="Bouquet J.M."/>
            <person name="Danks G."/>
            <person name="Poulain J."/>
            <person name="Campsteijn C."/>
            <person name="Adamski M."/>
            <person name="Cross I."/>
            <person name="Yadetie F."/>
            <person name="Muffato M."/>
            <person name="Louis A."/>
            <person name="Butcher S."/>
            <person name="Tsagkogeorga G."/>
            <person name="Konrad A."/>
            <person name="Singh S."/>
            <person name="Jensen M.F."/>
            <person name="Cong E.H."/>
            <person name="Eikeseth-Otteraa H."/>
            <person name="Noel B."/>
            <person name="Anthouard V."/>
            <person name="Porcel B.M."/>
            <person name="Kachouri-Lafond R."/>
            <person name="Nishino A."/>
            <person name="Ugolini M."/>
            <person name="Chourrout P."/>
            <person name="Nishida H."/>
            <person name="Aasland R."/>
            <person name="Huzurbazar S."/>
            <person name="Westhof E."/>
            <person name="Delsuc F."/>
            <person name="Lehrach H."/>
            <person name="Reinhardt R."/>
            <person name="Weissenbach J."/>
            <person name="Roy S.W."/>
            <person name="Artiguenave F."/>
            <person name="Postlethwait J.H."/>
            <person name="Manak J.R."/>
            <person name="Thompson E.M."/>
            <person name="Jaillon O."/>
            <person name="Du Pasquier L."/>
            <person name="Boudinot P."/>
            <person name="Liberles D.A."/>
            <person name="Volff J.N."/>
            <person name="Philippe H."/>
            <person name="Lenhard B."/>
            <person name="Roest Crollius H."/>
            <person name="Wincker P."/>
            <person name="Chourrout D."/>
        </authorList>
    </citation>
    <scope>NUCLEOTIDE SEQUENCE [LARGE SCALE GENOMIC DNA]</scope>
</reference>
<dbReference type="Gene3D" id="1.20.1250.20">
    <property type="entry name" value="MFS general substrate transporter like domains"/>
    <property type="match status" value="1"/>
</dbReference>
<keyword evidence="4 5" id="KW-0472">Membrane</keyword>
<feature type="transmembrane region" description="Helical" evidence="5">
    <location>
        <begin position="182"/>
        <end position="202"/>
    </location>
</feature>
<sequence length="314" mass="34630">MSLQETKLESTGKKRCDRRRSSNLQAMLLDGDFSCTVTACVPHLNSCEIAKVLWIENHPWTKDLYSSSSPRTKKNLAWKELRSKIVHFTTLFFMVQTTIVYYGLSFNVDSLSGSVYVNNVVNGFVELLAYIVVMGTLDKFGRRMVCGGLMIFGGVVCLGCMGLEAAADSADDKTTLLEAQRWLAFVGKFAISGSFCAVYVFAAEVYPTVLRSTGIGFGSMFGRIGGFLSPFIIQIPATWIIYLIFGVFGIVSGAIVFFLPETNGKPTLQTLEEALEFYKNPSGEKKYEVSKSSTIRSASVQPEKIDEDATLADF</sequence>
<dbReference type="SUPFAM" id="SSF103473">
    <property type="entry name" value="MFS general substrate transporter"/>
    <property type="match status" value="1"/>
</dbReference>
<evidence type="ECO:0000313" key="6">
    <source>
        <dbReference type="EMBL" id="CBY35194.1"/>
    </source>
</evidence>
<evidence type="ECO:0000256" key="3">
    <source>
        <dbReference type="ARBA" id="ARBA00022989"/>
    </source>
</evidence>
<dbReference type="AlphaFoldDB" id="E4YI83"/>
<feature type="transmembrane region" description="Helical" evidence="5">
    <location>
        <begin position="239"/>
        <end position="259"/>
    </location>
</feature>
<evidence type="ECO:0000256" key="5">
    <source>
        <dbReference type="SAM" id="Phobius"/>
    </source>
</evidence>
<evidence type="ECO:0000256" key="2">
    <source>
        <dbReference type="ARBA" id="ARBA00022692"/>
    </source>
</evidence>
<dbReference type="PANTHER" id="PTHR24064">
    <property type="entry name" value="SOLUTE CARRIER FAMILY 22 MEMBER"/>
    <property type="match status" value="1"/>
</dbReference>
<comment type="subcellular location">
    <subcellularLocation>
        <location evidence="1">Membrane</location>
        <topology evidence="1">Multi-pass membrane protein</topology>
    </subcellularLocation>
</comment>
<proteinExistence type="predicted"/>
<feature type="transmembrane region" description="Helical" evidence="5">
    <location>
        <begin position="144"/>
        <end position="167"/>
    </location>
</feature>
<evidence type="ECO:0000256" key="1">
    <source>
        <dbReference type="ARBA" id="ARBA00004141"/>
    </source>
</evidence>
<feature type="transmembrane region" description="Helical" evidence="5">
    <location>
        <begin position="85"/>
        <end position="104"/>
    </location>
</feature>
<accession>E4YI83</accession>
<feature type="transmembrane region" description="Helical" evidence="5">
    <location>
        <begin position="116"/>
        <end position="137"/>
    </location>
</feature>
<organism evidence="6">
    <name type="scientific">Oikopleura dioica</name>
    <name type="common">Tunicate</name>
    <dbReference type="NCBI Taxonomy" id="34765"/>
    <lineage>
        <taxon>Eukaryota</taxon>
        <taxon>Metazoa</taxon>
        <taxon>Chordata</taxon>
        <taxon>Tunicata</taxon>
        <taxon>Appendicularia</taxon>
        <taxon>Copelata</taxon>
        <taxon>Oikopleuridae</taxon>
        <taxon>Oikopleura</taxon>
    </lineage>
</organism>
<evidence type="ECO:0008006" key="7">
    <source>
        <dbReference type="Google" id="ProtNLM"/>
    </source>
</evidence>
<dbReference type="InterPro" id="IPR036259">
    <property type="entry name" value="MFS_trans_sf"/>
</dbReference>
<dbReference type="Proteomes" id="UP000011014">
    <property type="component" value="Unassembled WGS sequence"/>
</dbReference>